<dbReference type="PANTHER" id="PTHR33112">
    <property type="entry name" value="DOMAIN PROTEIN, PUTATIVE-RELATED"/>
    <property type="match status" value="1"/>
</dbReference>
<evidence type="ECO:0000313" key="2">
    <source>
        <dbReference type="EMBL" id="KAF2443786.1"/>
    </source>
</evidence>
<evidence type="ECO:0000259" key="1">
    <source>
        <dbReference type="Pfam" id="PF06985"/>
    </source>
</evidence>
<dbReference type="Pfam" id="PF06985">
    <property type="entry name" value="HET"/>
    <property type="match status" value="1"/>
</dbReference>
<dbReference type="PANTHER" id="PTHR33112:SF16">
    <property type="entry name" value="HETEROKARYON INCOMPATIBILITY DOMAIN-CONTAINING PROTEIN"/>
    <property type="match status" value="1"/>
</dbReference>
<dbReference type="Proteomes" id="UP000799764">
    <property type="component" value="Unassembled WGS sequence"/>
</dbReference>
<evidence type="ECO:0000313" key="3">
    <source>
        <dbReference type="Proteomes" id="UP000799764"/>
    </source>
</evidence>
<dbReference type="AlphaFoldDB" id="A0A9P4PJ36"/>
<dbReference type="OrthoDB" id="5428863at2759"/>
<proteinExistence type="predicted"/>
<keyword evidence="3" id="KW-1185">Reference proteome</keyword>
<organism evidence="2 3">
    <name type="scientific">Karstenula rhodostoma CBS 690.94</name>
    <dbReference type="NCBI Taxonomy" id="1392251"/>
    <lineage>
        <taxon>Eukaryota</taxon>
        <taxon>Fungi</taxon>
        <taxon>Dikarya</taxon>
        <taxon>Ascomycota</taxon>
        <taxon>Pezizomycotina</taxon>
        <taxon>Dothideomycetes</taxon>
        <taxon>Pleosporomycetidae</taxon>
        <taxon>Pleosporales</taxon>
        <taxon>Massarineae</taxon>
        <taxon>Didymosphaeriaceae</taxon>
        <taxon>Karstenula</taxon>
    </lineage>
</organism>
<accession>A0A9P4PJ36</accession>
<protein>
    <submittedName>
        <fullName evidence="2">HET-domain-containing protein</fullName>
    </submittedName>
</protein>
<dbReference type="EMBL" id="MU001502">
    <property type="protein sequence ID" value="KAF2443786.1"/>
    <property type="molecule type" value="Genomic_DNA"/>
</dbReference>
<reference evidence="2" key="1">
    <citation type="journal article" date="2020" name="Stud. Mycol.">
        <title>101 Dothideomycetes genomes: a test case for predicting lifestyles and emergence of pathogens.</title>
        <authorList>
            <person name="Haridas S."/>
            <person name="Albert R."/>
            <person name="Binder M."/>
            <person name="Bloem J."/>
            <person name="Labutti K."/>
            <person name="Salamov A."/>
            <person name="Andreopoulos B."/>
            <person name="Baker S."/>
            <person name="Barry K."/>
            <person name="Bills G."/>
            <person name="Bluhm B."/>
            <person name="Cannon C."/>
            <person name="Castanera R."/>
            <person name="Culley D."/>
            <person name="Daum C."/>
            <person name="Ezra D."/>
            <person name="Gonzalez J."/>
            <person name="Henrissat B."/>
            <person name="Kuo A."/>
            <person name="Liang C."/>
            <person name="Lipzen A."/>
            <person name="Lutzoni F."/>
            <person name="Magnuson J."/>
            <person name="Mondo S."/>
            <person name="Nolan M."/>
            <person name="Ohm R."/>
            <person name="Pangilinan J."/>
            <person name="Park H.-J."/>
            <person name="Ramirez L."/>
            <person name="Alfaro M."/>
            <person name="Sun H."/>
            <person name="Tritt A."/>
            <person name="Yoshinaga Y."/>
            <person name="Zwiers L.-H."/>
            <person name="Turgeon B."/>
            <person name="Goodwin S."/>
            <person name="Spatafora J."/>
            <person name="Crous P."/>
            <person name="Grigoriev I."/>
        </authorList>
    </citation>
    <scope>NUCLEOTIDE SEQUENCE</scope>
    <source>
        <strain evidence="2">CBS 690.94</strain>
    </source>
</reference>
<dbReference type="InterPro" id="IPR010730">
    <property type="entry name" value="HET"/>
</dbReference>
<feature type="domain" description="Heterokaryon incompatibility" evidence="1">
    <location>
        <begin position="191"/>
        <end position="321"/>
    </location>
</feature>
<sequence>MATLMPEGSRDSGTCPACFKIMEFFRKVQSFSDIVHEERRLGSISEVTSMPCPHSESIQVLWDSGKPMDLNVSDTWTVALYSCPSDIAFYFRGPGPKSYFFRTFSLMAKPDQIGHTGESRVIDAEWIDHAVPQLWYDTCLQEHGAKCEKPLWMAAQHGSIFRSFQILDSFIHLGLYDLSPNYCHTSRTVAATIFITHDLPRTVRYAIRTTKLLGETYLWVDSLCIVQDDAVSLKHNLNNMHHIYAGSTLCLVAFAGLDANHGLRGLEGISAPRAVEQLVLPVAGQEAVMWYNTPRATFDSLREVSTEIGKRYNERGWTFQEFIFAKRRLIFTEGPVSWICPCATYPSLSRVVSEFNVRYFTFWEDILKAFLGIQNHLHRNFVGLNHGHPDMFFDISLLWEPELEVSRRGSPHDAPTEERYMPTWSWMGWHGCLEFLHDDEYEWNWAPKNGIVEPVAQWFAFQQSASSMRPITCDWHKYKMLARADAFCIPDGWTRIKDSPDEDFFEIGVALFYYPIPVPSLASPIDPIVQLRFIFAETTRVYFTARKNDTAYYLLEYQYYVTLYTLSGQFAGYMRLY</sequence>
<name>A0A9P4PJ36_9PLEO</name>
<comment type="caution">
    <text evidence="2">The sequence shown here is derived from an EMBL/GenBank/DDBJ whole genome shotgun (WGS) entry which is preliminary data.</text>
</comment>
<gene>
    <name evidence="2" type="ORF">P171DRAFT_486506</name>
</gene>